<dbReference type="Proteomes" id="UP001153069">
    <property type="component" value="Unassembled WGS sequence"/>
</dbReference>
<feature type="region of interest" description="Disordered" evidence="1">
    <location>
        <begin position="1"/>
        <end position="133"/>
    </location>
</feature>
<sequence length="249" mass="26538">MVSSSGDDRDTSRKKRQTKRDCAEVVAEHPQDESGVSCEKTRKVRKYSPTTDNDKSTSNNNAASSAAESATAKTEMSSNITTNVTTKNLTSSPQESSTAKKVKTTTSATQTTTTSELSSSNKENPPVVENQDLESALSYVASIGEGRTESLSSDATLSFRVGHAGDASTLANWYKKSMASRNNNPDNHHPDGEKSQEIINSESPSKPDKSASADDSPLELWLVDGLGDEGIPPSLFALIADVSSTTKKN</sequence>
<dbReference type="OrthoDB" id="10656257at2759"/>
<feature type="compositionally biased region" description="Basic and acidic residues" evidence="1">
    <location>
        <begin position="1"/>
        <end position="11"/>
    </location>
</feature>
<gene>
    <name evidence="2" type="ORF">SEMRO_1954_G307620.1</name>
</gene>
<evidence type="ECO:0000313" key="2">
    <source>
        <dbReference type="EMBL" id="CAB9527187.1"/>
    </source>
</evidence>
<evidence type="ECO:0000313" key="3">
    <source>
        <dbReference type="Proteomes" id="UP001153069"/>
    </source>
</evidence>
<dbReference type="EMBL" id="CAICTM010001952">
    <property type="protein sequence ID" value="CAB9527187.1"/>
    <property type="molecule type" value="Genomic_DNA"/>
</dbReference>
<organism evidence="2 3">
    <name type="scientific">Seminavis robusta</name>
    <dbReference type="NCBI Taxonomy" id="568900"/>
    <lineage>
        <taxon>Eukaryota</taxon>
        <taxon>Sar</taxon>
        <taxon>Stramenopiles</taxon>
        <taxon>Ochrophyta</taxon>
        <taxon>Bacillariophyta</taxon>
        <taxon>Bacillariophyceae</taxon>
        <taxon>Bacillariophycidae</taxon>
        <taxon>Naviculales</taxon>
        <taxon>Naviculaceae</taxon>
        <taxon>Seminavis</taxon>
    </lineage>
</organism>
<proteinExistence type="predicted"/>
<name>A0A9N8HVJ1_9STRA</name>
<reference evidence="2" key="1">
    <citation type="submission" date="2020-06" db="EMBL/GenBank/DDBJ databases">
        <authorList>
            <consortium name="Plant Systems Biology data submission"/>
        </authorList>
    </citation>
    <scope>NUCLEOTIDE SEQUENCE</scope>
    <source>
        <strain evidence="2">D6</strain>
    </source>
</reference>
<feature type="compositionally biased region" description="Low complexity" evidence="1">
    <location>
        <begin position="56"/>
        <end position="75"/>
    </location>
</feature>
<feature type="compositionally biased region" description="Low complexity" evidence="1">
    <location>
        <begin position="96"/>
        <end position="120"/>
    </location>
</feature>
<accession>A0A9N8HVJ1</accession>
<evidence type="ECO:0000256" key="1">
    <source>
        <dbReference type="SAM" id="MobiDB-lite"/>
    </source>
</evidence>
<feature type="compositionally biased region" description="Basic and acidic residues" evidence="1">
    <location>
        <begin position="186"/>
        <end position="196"/>
    </location>
</feature>
<comment type="caution">
    <text evidence="2">The sequence shown here is derived from an EMBL/GenBank/DDBJ whole genome shotgun (WGS) entry which is preliminary data.</text>
</comment>
<keyword evidence="3" id="KW-1185">Reference proteome</keyword>
<dbReference type="AlphaFoldDB" id="A0A9N8HVJ1"/>
<feature type="compositionally biased region" description="Polar residues" evidence="1">
    <location>
        <begin position="76"/>
        <end position="95"/>
    </location>
</feature>
<feature type="region of interest" description="Disordered" evidence="1">
    <location>
        <begin position="176"/>
        <end position="216"/>
    </location>
</feature>
<feature type="compositionally biased region" description="Basic and acidic residues" evidence="1">
    <location>
        <begin position="19"/>
        <end position="32"/>
    </location>
</feature>
<protein>
    <submittedName>
        <fullName evidence="2">Uncharacterized protein</fullName>
    </submittedName>
</protein>